<organism evidence="1 2">
    <name type="scientific">Bauhinia variegata</name>
    <name type="common">Purple orchid tree</name>
    <name type="synonym">Phanera variegata</name>
    <dbReference type="NCBI Taxonomy" id="167791"/>
    <lineage>
        <taxon>Eukaryota</taxon>
        <taxon>Viridiplantae</taxon>
        <taxon>Streptophyta</taxon>
        <taxon>Embryophyta</taxon>
        <taxon>Tracheophyta</taxon>
        <taxon>Spermatophyta</taxon>
        <taxon>Magnoliopsida</taxon>
        <taxon>eudicotyledons</taxon>
        <taxon>Gunneridae</taxon>
        <taxon>Pentapetalae</taxon>
        <taxon>rosids</taxon>
        <taxon>fabids</taxon>
        <taxon>Fabales</taxon>
        <taxon>Fabaceae</taxon>
        <taxon>Cercidoideae</taxon>
        <taxon>Cercideae</taxon>
        <taxon>Bauhiniinae</taxon>
        <taxon>Bauhinia</taxon>
    </lineage>
</organism>
<evidence type="ECO:0000313" key="1">
    <source>
        <dbReference type="EMBL" id="KAI4338318.1"/>
    </source>
</evidence>
<accession>A0ACB9NPL2</accession>
<evidence type="ECO:0000313" key="2">
    <source>
        <dbReference type="Proteomes" id="UP000828941"/>
    </source>
</evidence>
<sequence>MALVLSASDAGRIGHLVLPKACAEAYFPPISQLEGLPLQIQDGEGNEWTFQFIFWPNNNSRMYVLEGLTPCIQSMELQAGDTVQALMGIKESLVDPHGVLENWDGDAVDPCSWNMVTCYLKNLVIGLYTSQEKQNERILHSANGRRGAHALALWHRVPKSKVCILPVGVVTPRLGVVAPRICLGAV</sequence>
<proteinExistence type="predicted"/>
<dbReference type="EMBL" id="CM039431">
    <property type="protein sequence ID" value="KAI4338318.1"/>
    <property type="molecule type" value="Genomic_DNA"/>
</dbReference>
<name>A0ACB9NPL2_BAUVA</name>
<dbReference type="Proteomes" id="UP000828941">
    <property type="component" value="Chromosome 6"/>
</dbReference>
<reference evidence="1 2" key="1">
    <citation type="journal article" date="2022" name="DNA Res.">
        <title>Chromosomal-level genome assembly of the orchid tree Bauhinia variegata (Leguminosae; Cercidoideae) supports the allotetraploid origin hypothesis of Bauhinia.</title>
        <authorList>
            <person name="Zhong Y."/>
            <person name="Chen Y."/>
            <person name="Zheng D."/>
            <person name="Pang J."/>
            <person name="Liu Y."/>
            <person name="Luo S."/>
            <person name="Meng S."/>
            <person name="Qian L."/>
            <person name="Wei D."/>
            <person name="Dai S."/>
            <person name="Zhou R."/>
        </authorList>
    </citation>
    <scope>NUCLEOTIDE SEQUENCE [LARGE SCALE GENOMIC DNA]</scope>
    <source>
        <strain evidence="1">BV-YZ2020</strain>
    </source>
</reference>
<protein>
    <submittedName>
        <fullName evidence="1">Uncharacterized protein</fullName>
    </submittedName>
</protein>
<gene>
    <name evidence="1" type="ORF">L6164_016658</name>
</gene>
<comment type="caution">
    <text evidence="1">The sequence shown here is derived from an EMBL/GenBank/DDBJ whole genome shotgun (WGS) entry which is preliminary data.</text>
</comment>
<keyword evidence="2" id="KW-1185">Reference proteome</keyword>